<dbReference type="Gene3D" id="2.120.10.30">
    <property type="entry name" value="TolB, C-terminal domain"/>
    <property type="match status" value="1"/>
</dbReference>
<dbReference type="SUPFAM" id="SSF63829">
    <property type="entry name" value="Calcium-dependent phosphotriesterase"/>
    <property type="match status" value="1"/>
</dbReference>
<sequence>MDLVPIFLARNHRHRLAPTHPHQTMKTAALLLLFLLSGTLTASEPSATLDLPATNIFSKGPNTYTGDILNITRGRGAIIGWYIQAAKAEDVQVSIEYASARPLNQAYQLSFDGHDHFWNVPPTADPNPDSDNNNHLTHADLGTFQVRPGLPLLILLVPPSGTKYQHPVRFRKLILKGHTPGNLTLIPNLQEPPAPTATPGFGEKLNALHPALEYLDLATPDLTLRISGMALRSPTELLFTTWEGDLYSLDLDTLSSEPPPPIRHIAQGLSEPMGLATTNDRIFVTEKNEVTELLDHDNDGLFETYRCLAHDWPATMDYHEYLFGAVIKDSHLYFSSSVGMAARGKDNYQAPLRGSAIAVHIDTGKTDIIAGGLRTPDGIGLGPNDSILITDNQGEWLPANKLIHLQKGAHYQFRSIPPWHPLDQLQSPTPPAVWLPQGEIASSPTEPILLPSTWGPYANHVLFGDATFGGLQRVFLEEVDGIMQGAVFPFSQGFRHLFHRFAFGPNGDLYAGGIARGQDQEFIKRVSGLSRIRYNGKPVFEPLAARLKANGLEIEFTQPLAQDHGWNPAGYHVSQWGYQGTQTYGGQKVRPRIAEVRSATVSTDRRRVFIELPGLTLNEVIHVRLPTSLPSESGLPLWTGDLWYTVNQIPKNLPGEIRPAPAHTNATTTPFFQFSKTDTGRVLYQNFCSTCHSLDSTPLAGPTLHGLIGSTRKVRDTTGKTREIKADATYLRQSILEPNTLLSDGYPENLMPPIGAILTPDQLDALIDYIIKASKKK</sequence>
<evidence type="ECO:0000259" key="5">
    <source>
        <dbReference type="PROSITE" id="PS51007"/>
    </source>
</evidence>
<accession>A0A5R8K718</accession>
<dbReference type="AlphaFoldDB" id="A0A5R8K718"/>
<feature type="domain" description="Cytochrome c" evidence="5">
    <location>
        <begin position="675"/>
        <end position="774"/>
    </location>
</feature>
<dbReference type="EMBL" id="VAUV01000034">
    <property type="protein sequence ID" value="TLD68164.1"/>
    <property type="molecule type" value="Genomic_DNA"/>
</dbReference>
<evidence type="ECO:0000256" key="1">
    <source>
        <dbReference type="ARBA" id="ARBA00022617"/>
    </source>
</evidence>
<dbReference type="GO" id="GO:0009055">
    <property type="term" value="F:electron transfer activity"/>
    <property type="evidence" value="ECO:0007669"/>
    <property type="project" value="InterPro"/>
</dbReference>
<protein>
    <recommendedName>
        <fullName evidence="5">Cytochrome c domain-containing protein</fullName>
    </recommendedName>
</protein>
<evidence type="ECO:0000313" key="6">
    <source>
        <dbReference type="EMBL" id="TLD68164.1"/>
    </source>
</evidence>
<dbReference type="GO" id="GO:0046872">
    <property type="term" value="F:metal ion binding"/>
    <property type="evidence" value="ECO:0007669"/>
    <property type="project" value="UniProtKB-KW"/>
</dbReference>
<keyword evidence="1 4" id="KW-0349">Heme</keyword>
<evidence type="ECO:0000256" key="4">
    <source>
        <dbReference type="PROSITE-ProRule" id="PRU00433"/>
    </source>
</evidence>
<dbReference type="PANTHER" id="PTHR33546:SF1">
    <property type="entry name" value="LARGE, MULTIFUNCTIONAL SECRETED PROTEIN"/>
    <property type="match status" value="1"/>
</dbReference>
<dbReference type="RefSeq" id="WP_138088991.1">
    <property type="nucleotide sequence ID" value="NZ_VAUV01000034.1"/>
</dbReference>
<organism evidence="6 7">
    <name type="scientific">Phragmitibacter flavus</name>
    <dbReference type="NCBI Taxonomy" id="2576071"/>
    <lineage>
        <taxon>Bacteria</taxon>
        <taxon>Pseudomonadati</taxon>
        <taxon>Verrucomicrobiota</taxon>
        <taxon>Verrucomicrobiia</taxon>
        <taxon>Verrucomicrobiales</taxon>
        <taxon>Verrucomicrobiaceae</taxon>
        <taxon>Phragmitibacter</taxon>
    </lineage>
</organism>
<keyword evidence="7" id="KW-1185">Reference proteome</keyword>
<dbReference type="PROSITE" id="PS51007">
    <property type="entry name" value="CYTC"/>
    <property type="match status" value="1"/>
</dbReference>
<dbReference type="InterPro" id="IPR009056">
    <property type="entry name" value="Cyt_c-like_dom"/>
</dbReference>
<reference evidence="6 7" key="1">
    <citation type="submission" date="2019-05" db="EMBL/GenBank/DDBJ databases">
        <title>Verrucobacter flavum gen. nov., sp. nov. a new member of the family Verrucomicrobiaceae.</title>
        <authorList>
            <person name="Szuroczki S."/>
            <person name="Abbaszade G."/>
            <person name="Szabo A."/>
            <person name="Felfoldi T."/>
            <person name="Schumann P."/>
            <person name="Boka K."/>
            <person name="Keki Z."/>
            <person name="Toumi M."/>
            <person name="Toth E."/>
        </authorList>
    </citation>
    <scope>NUCLEOTIDE SEQUENCE [LARGE SCALE GENOMIC DNA]</scope>
    <source>
        <strain evidence="6 7">MG-N-17</strain>
    </source>
</reference>
<dbReference type="InterPro" id="IPR036909">
    <property type="entry name" value="Cyt_c-like_dom_sf"/>
</dbReference>
<proteinExistence type="predicted"/>
<dbReference type="SUPFAM" id="SSF46626">
    <property type="entry name" value="Cytochrome c"/>
    <property type="match status" value="1"/>
</dbReference>
<keyword evidence="2 4" id="KW-0479">Metal-binding</keyword>
<dbReference type="GO" id="GO:0020037">
    <property type="term" value="F:heme binding"/>
    <property type="evidence" value="ECO:0007669"/>
    <property type="project" value="InterPro"/>
</dbReference>
<dbReference type="Proteomes" id="UP000306196">
    <property type="component" value="Unassembled WGS sequence"/>
</dbReference>
<dbReference type="Gene3D" id="1.10.760.10">
    <property type="entry name" value="Cytochrome c-like domain"/>
    <property type="match status" value="1"/>
</dbReference>
<dbReference type="Pfam" id="PF13442">
    <property type="entry name" value="Cytochrome_CBB3"/>
    <property type="match status" value="1"/>
</dbReference>
<keyword evidence="3 4" id="KW-0408">Iron</keyword>
<evidence type="ECO:0000256" key="2">
    <source>
        <dbReference type="ARBA" id="ARBA00022723"/>
    </source>
</evidence>
<name>A0A5R8K718_9BACT</name>
<dbReference type="InterPro" id="IPR011042">
    <property type="entry name" value="6-blade_b-propeller_TolB-like"/>
</dbReference>
<comment type="caution">
    <text evidence="6">The sequence shown here is derived from an EMBL/GenBank/DDBJ whole genome shotgun (WGS) entry which is preliminary data.</text>
</comment>
<evidence type="ECO:0000256" key="3">
    <source>
        <dbReference type="ARBA" id="ARBA00023004"/>
    </source>
</evidence>
<dbReference type="OrthoDB" id="176168at2"/>
<evidence type="ECO:0000313" key="7">
    <source>
        <dbReference type="Proteomes" id="UP000306196"/>
    </source>
</evidence>
<dbReference type="PANTHER" id="PTHR33546">
    <property type="entry name" value="LARGE, MULTIFUNCTIONAL SECRETED PROTEIN-RELATED"/>
    <property type="match status" value="1"/>
</dbReference>
<gene>
    <name evidence="6" type="ORF">FEM03_24125</name>
</gene>